<keyword evidence="1" id="KW-0812">Transmembrane</keyword>
<gene>
    <name evidence="2" type="ORF">EVA_18869</name>
</gene>
<organism evidence="2">
    <name type="scientific">gut metagenome</name>
    <dbReference type="NCBI Taxonomy" id="749906"/>
    <lineage>
        <taxon>unclassified sequences</taxon>
        <taxon>metagenomes</taxon>
        <taxon>organismal metagenomes</taxon>
    </lineage>
</organism>
<evidence type="ECO:0000313" key="2">
    <source>
        <dbReference type="EMBL" id="EJW93039.1"/>
    </source>
</evidence>
<reference evidence="2" key="1">
    <citation type="journal article" date="2012" name="PLoS ONE">
        <title>Gene sets for utilization of primary and secondary nutrition supplies in the distal gut of endangered iberian lynx.</title>
        <authorList>
            <person name="Alcaide M."/>
            <person name="Messina E."/>
            <person name="Richter M."/>
            <person name="Bargiela R."/>
            <person name="Peplies J."/>
            <person name="Huws S.A."/>
            <person name="Newbold C.J."/>
            <person name="Golyshin P.N."/>
            <person name="Simon M.A."/>
            <person name="Lopez G."/>
            <person name="Yakimov M.M."/>
            <person name="Ferrer M."/>
        </authorList>
    </citation>
    <scope>NUCLEOTIDE SEQUENCE</scope>
</reference>
<feature type="transmembrane region" description="Helical" evidence="1">
    <location>
        <begin position="105"/>
        <end position="123"/>
    </location>
</feature>
<accession>J9G0G3</accession>
<feature type="transmembrane region" description="Helical" evidence="1">
    <location>
        <begin position="76"/>
        <end position="99"/>
    </location>
</feature>
<name>J9G0G3_9ZZZZ</name>
<comment type="caution">
    <text evidence="2">The sequence shown here is derived from an EMBL/GenBank/DDBJ whole genome shotgun (WGS) entry which is preliminary data.</text>
</comment>
<dbReference type="EMBL" id="AMCI01007198">
    <property type="protein sequence ID" value="EJW93039.1"/>
    <property type="molecule type" value="Genomic_DNA"/>
</dbReference>
<evidence type="ECO:0000256" key="1">
    <source>
        <dbReference type="SAM" id="Phobius"/>
    </source>
</evidence>
<protein>
    <submittedName>
        <fullName evidence="2">Positive regulator of sigma(E), RseC/MucC</fullName>
    </submittedName>
</protein>
<sequence length="146" mass="16052">MTNKTITHLGIVESIQGSHLRVRIVQTSACAACSAKGHCSSADSQEKLIDITDPAASFLQVGEKVLVVGELSMGMLAVLLAFVFPFFLLVISLFVLMAWLENELVAPLLSLALLVPYYFVLWINRARLKKRFSFSVRPIQTAAGDR</sequence>
<keyword evidence="1" id="KW-1133">Transmembrane helix</keyword>
<dbReference type="AlphaFoldDB" id="J9G0G3"/>
<proteinExistence type="predicted"/>
<keyword evidence="1" id="KW-0472">Membrane</keyword>
<dbReference type="Pfam" id="PF04246">
    <property type="entry name" value="RseC_MucC"/>
    <property type="match status" value="1"/>
</dbReference>